<dbReference type="AlphaFoldDB" id="A0A5M9MSJ0"/>
<gene>
    <name evidence="2" type="ORF">ATNIH1004_004195</name>
</gene>
<evidence type="ECO:0000256" key="1">
    <source>
        <dbReference type="SAM" id="SignalP"/>
    </source>
</evidence>
<proteinExistence type="predicted"/>
<evidence type="ECO:0000313" key="3">
    <source>
        <dbReference type="Proteomes" id="UP000324241"/>
    </source>
</evidence>
<feature type="signal peptide" evidence="1">
    <location>
        <begin position="1"/>
        <end position="21"/>
    </location>
</feature>
<name>A0A5M9MSJ0_9EURO</name>
<feature type="chain" id="PRO_5024428949" evidence="1">
    <location>
        <begin position="22"/>
        <end position="169"/>
    </location>
</feature>
<protein>
    <submittedName>
        <fullName evidence="2">Uncharacterized protein</fullName>
    </submittedName>
</protein>
<dbReference type="EMBL" id="QUQM01000003">
    <property type="protein sequence ID" value="KAA8648310.1"/>
    <property type="molecule type" value="Genomic_DNA"/>
</dbReference>
<dbReference type="GeneID" id="54326897"/>
<evidence type="ECO:0000313" key="2">
    <source>
        <dbReference type="EMBL" id="KAA8648310.1"/>
    </source>
</evidence>
<sequence length="169" mass="18264">MLFRKLLPLLVFGLKLHDLIARCGAAVMEFGVQSMSQGQERSLDVLLRTLESQATDLEAEAANSDDGQFYVAACRTLPVQTVFALMLASACLLRVLKGSVLSGLDVQRAKTSFFGAINLSRQMSVEQNNPAAKMATMFSQLWNSTTAFANLMAANILLVESAADSLQVS</sequence>
<dbReference type="Proteomes" id="UP000324241">
    <property type="component" value="Unassembled WGS sequence"/>
</dbReference>
<organism evidence="2 3">
    <name type="scientific">Aspergillus tanneri</name>
    <dbReference type="NCBI Taxonomy" id="1220188"/>
    <lineage>
        <taxon>Eukaryota</taxon>
        <taxon>Fungi</taxon>
        <taxon>Dikarya</taxon>
        <taxon>Ascomycota</taxon>
        <taxon>Pezizomycotina</taxon>
        <taxon>Eurotiomycetes</taxon>
        <taxon>Eurotiomycetidae</taxon>
        <taxon>Eurotiales</taxon>
        <taxon>Aspergillaceae</taxon>
        <taxon>Aspergillus</taxon>
        <taxon>Aspergillus subgen. Circumdati</taxon>
    </lineage>
</organism>
<reference evidence="2 3" key="1">
    <citation type="submission" date="2019-08" db="EMBL/GenBank/DDBJ databases">
        <title>The genome sequence of a newly discovered highly antifungal drug resistant Aspergillus species, Aspergillus tanneri NIH 1004.</title>
        <authorList>
            <person name="Mounaud S."/>
            <person name="Singh I."/>
            <person name="Joardar V."/>
            <person name="Pakala S."/>
            <person name="Pakala S."/>
            <person name="Venepally P."/>
            <person name="Chung J.K."/>
            <person name="Losada L."/>
            <person name="Nierman W.C."/>
        </authorList>
    </citation>
    <scope>NUCLEOTIDE SEQUENCE [LARGE SCALE GENOMIC DNA]</scope>
    <source>
        <strain evidence="2 3">NIH1004</strain>
    </source>
</reference>
<keyword evidence="1" id="KW-0732">Signal</keyword>
<accession>A0A5M9MSJ0</accession>
<comment type="caution">
    <text evidence="2">The sequence shown here is derived from an EMBL/GenBank/DDBJ whole genome shotgun (WGS) entry which is preliminary data.</text>
</comment>
<dbReference type="OrthoDB" id="3163292at2759"/>
<dbReference type="RefSeq" id="XP_033427671.1">
    <property type="nucleotide sequence ID" value="XM_033568865.1"/>
</dbReference>